<dbReference type="InterPro" id="IPR029056">
    <property type="entry name" value="Ribokinase-like"/>
</dbReference>
<proteinExistence type="inferred from homology"/>
<name>A0A1B0Z1T3_9BACT</name>
<feature type="domain" description="Carbohydrate kinase PfkB" evidence="4">
    <location>
        <begin position="20"/>
        <end position="282"/>
    </location>
</feature>
<dbReference type="PANTHER" id="PTHR43085">
    <property type="entry name" value="HEXOKINASE FAMILY MEMBER"/>
    <property type="match status" value="1"/>
</dbReference>
<dbReference type="AlphaFoldDB" id="A0A1B0Z1T3"/>
<evidence type="ECO:0000313" key="5">
    <source>
        <dbReference type="EMBL" id="ANO58153.1"/>
    </source>
</evidence>
<dbReference type="CDD" id="cd01167">
    <property type="entry name" value="bac_FRK"/>
    <property type="match status" value="1"/>
</dbReference>
<keyword evidence="3 5" id="KW-0418">Kinase</keyword>
<keyword evidence="2" id="KW-0808">Transferase</keyword>
<evidence type="ECO:0000256" key="3">
    <source>
        <dbReference type="ARBA" id="ARBA00022777"/>
    </source>
</evidence>
<accession>A0A1B0Z1T3</accession>
<protein>
    <submittedName>
        <fullName evidence="5">Ribokinase</fullName>
    </submittedName>
</protein>
<dbReference type="EMBL" id="KT997799">
    <property type="protein sequence ID" value="ANO58153.1"/>
    <property type="molecule type" value="Genomic_DNA"/>
</dbReference>
<organism evidence="5">
    <name type="scientific">uncultured Bacteroidota bacterium</name>
    <dbReference type="NCBI Taxonomy" id="152509"/>
    <lineage>
        <taxon>Bacteria</taxon>
        <taxon>Pseudomonadati</taxon>
        <taxon>Bacteroidota</taxon>
        <taxon>environmental samples</taxon>
    </lineage>
</organism>
<evidence type="ECO:0000256" key="1">
    <source>
        <dbReference type="ARBA" id="ARBA00010688"/>
    </source>
</evidence>
<dbReference type="PROSITE" id="PS00584">
    <property type="entry name" value="PFKB_KINASES_2"/>
    <property type="match status" value="1"/>
</dbReference>
<dbReference type="GO" id="GO:0016301">
    <property type="term" value="F:kinase activity"/>
    <property type="evidence" value="ECO:0007669"/>
    <property type="project" value="UniProtKB-KW"/>
</dbReference>
<dbReference type="InterPro" id="IPR011611">
    <property type="entry name" value="PfkB_dom"/>
</dbReference>
<dbReference type="PANTHER" id="PTHR43085:SF57">
    <property type="entry name" value="CARBOHYDRATE KINASE PFKB DOMAIN-CONTAINING PROTEIN"/>
    <property type="match status" value="1"/>
</dbReference>
<comment type="similarity">
    <text evidence="1">Belongs to the carbohydrate kinase PfkB family.</text>
</comment>
<evidence type="ECO:0000259" key="4">
    <source>
        <dbReference type="Pfam" id="PF00294"/>
    </source>
</evidence>
<dbReference type="InterPro" id="IPR050306">
    <property type="entry name" value="PfkB_Carbo_kinase"/>
</dbReference>
<dbReference type="InterPro" id="IPR002173">
    <property type="entry name" value="Carboh/pur_kinase_PfkB_CS"/>
</dbReference>
<dbReference type="SUPFAM" id="SSF53613">
    <property type="entry name" value="Ribokinase-like"/>
    <property type="match status" value="1"/>
</dbReference>
<sequence>MSKNVVCFGEVLWDLLPTGEKIGGAPLNVALRLNSLKVDSTIISKVGNDQYGEKLVEFLRENGQSHIIQEDKNCETGVVNVDVDTNGNASYDIRFPAAWDFIEPTQVLKKKVSDADYFIYGSLVNRNEVSRKTLFELLEAANYKVLDVNLRKPHYDMATLVDLMSYADFIKLNRDELEEVCNYLKGDSATSVTDMLKLVSEHTQTDHICVTLGACGVTLFYDGKFYHNTGFLVKVKDTVGAGDSFLAGYISQLIQGKRPNLALDFACALAGLVASKAGANSIVSQEEINDLLWRG</sequence>
<dbReference type="Pfam" id="PF00294">
    <property type="entry name" value="PfkB"/>
    <property type="match status" value="1"/>
</dbReference>
<evidence type="ECO:0000256" key="2">
    <source>
        <dbReference type="ARBA" id="ARBA00022679"/>
    </source>
</evidence>
<dbReference type="Gene3D" id="3.40.1190.20">
    <property type="match status" value="1"/>
</dbReference>
<reference evidence="5" key="1">
    <citation type="submission" date="2015-11" db="EMBL/GenBank/DDBJ databases">
        <title>Genomes of Abundant and Widespread Viruses from the Deep Ocean.</title>
        <authorList>
            <person name="Mizuno C.M."/>
            <person name="Ghai R."/>
            <person name="Saghai A."/>
            <person name="Lopez-Garcia P."/>
            <person name="Rodriguez-Valera F."/>
        </authorList>
    </citation>
    <scope>NUCLEOTIDE SEQUENCE</scope>
</reference>